<comment type="caution">
    <text evidence="2">The sequence shown here is derived from an EMBL/GenBank/DDBJ whole genome shotgun (WGS) entry which is preliminary data.</text>
</comment>
<protein>
    <submittedName>
        <fullName evidence="2">Dihydrodipicolinate synthase family protein</fullName>
    </submittedName>
</protein>
<sequence length="357" mass="39668">MTLRPEIHELLHAGTVIPAHPLALNADRQFDEARQRGLTRYYIASGAGGVAVGVHTTQFEIRDPAINLYETVLKTAADEIELAQLDRPFIKVAGIVGPTEQALREAKLAGQYGYDLGLLSMGGLKDWTEEAILDRVRAVAEVIPVFGFYLQPSVGGRIFSYDFWKAFAEIPNIQAIKVASFNRYQTLDVVRAVCHSSRREEIALYTGNDDNIVADLLTTYRFTVDGKTVEKGFVGGLLGHWAVWTQKAVELLTEIKTCLNNHNEGLAELLTRNVEVTDSNAAFFDPSHNFHGCIAGLHEVLRRQGLLEGTWCLNPAEDLSPGQLEEIDRVYAMYPHLNDDAFVREHLSSPDLTLSFS</sequence>
<accession>A0ABW3Q9J8</accession>
<keyword evidence="3" id="KW-1185">Reference proteome</keyword>
<dbReference type="EMBL" id="JBHTLP010000002">
    <property type="protein sequence ID" value="MFD1140035.1"/>
    <property type="molecule type" value="Genomic_DNA"/>
</dbReference>
<dbReference type="PANTHER" id="PTHR12128">
    <property type="entry name" value="DIHYDRODIPICOLINATE SYNTHASE"/>
    <property type="match status" value="1"/>
</dbReference>
<evidence type="ECO:0000256" key="1">
    <source>
        <dbReference type="ARBA" id="ARBA00023239"/>
    </source>
</evidence>
<proteinExistence type="predicted"/>
<dbReference type="Gene3D" id="3.20.20.70">
    <property type="entry name" value="Aldolase class I"/>
    <property type="match status" value="1"/>
</dbReference>
<dbReference type="SUPFAM" id="SSF51569">
    <property type="entry name" value="Aldolase"/>
    <property type="match status" value="1"/>
</dbReference>
<organism evidence="2 3">
    <name type="scientific">Larkinella insperata</name>
    <dbReference type="NCBI Taxonomy" id="332158"/>
    <lineage>
        <taxon>Bacteria</taxon>
        <taxon>Pseudomonadati</taxon>
        <taxon>Bacteroidota</taxon>
        <taxon>Cytophagia</taxon>
        <taxon>Cytophagales</taxon>
        <taxon>Spirosomataceae</taxon>
        <taxon>Larkinella</taxon>
    </lineage>
</organism>
<reference evidence="3" key="1">
    <citation type="journal article" date="2019" name="Int. J. Syst. Evol. Microbiol.">
        <title>The Global Catalogue of Microorganisms (GCM) 10K type strain sequencing project: providing services to taxonomists for standard genome sequencing and annotation.</title>
        <authorList>
            <consortium name="The Broad Institute Genomics Platform"/>
            <consortium name="The Broad Institute Genome Sequencing Center for Infectious Disease"/>
            <person name="Wu L."/>
            <person name="Ma J."/>
        </authorList>
    </citation>
    <scope>NUCLEOTIDE SEQUENCE [LARGE SCALE GENOMIC DNA]</scope>
    <source>
        <strain evidence="3">CCUG 55608</strain>
    </source>
</reference>
<evidence type="ECO:0000313" key="3">
    <source>
        <dbReference type="Proteomes" id="UP001597116"/>
    </source>
</evidence>
<evidence type="ECO:0000313" key="2">
    <source>
        <dbReference type="EMBL" id="MFD1140035.1"/>
    </source>
</evidence>
<name>A0ABW3Q9J8_9BACT</name>
<dbReference type="PANTHER" id="PTHR12128:SF51">
    <property type="entry name" value="BLL4205 PROTEIN"/>
    <property type="match status" value="1"/>
</dbReference>
<dbReference type="Pfam" id="PF00701">
    <property type="entry name" value="DHDPS"/>
    <property type="match status" value="1"/>
</dbReference>
<dbReference type="CDD" id="cd00408">
    <property type="entry name" value="DHDPS-like"/>
    <property type="match status" value="1"/>
</dbReference>
<dbReference type="RefSeq" id="WP_265989998.1">
    <property type="nucleotide sequence ID" value="NZ_CP110973.1"/>
</dbReference>
<gene>
    <name evidence="2" type="ORF">ACFQ4C_02910</name>
</gene>
<dbReference type="InterPro" id="IPR002220">
    <property type="entry name" value="DapA-like"/>
</dbReference>
<keyword evidence="1" id="KW-0456">Lyase</keyword>
<dbReference type="InterPro" id="IPR013785">
    <property type="entry name" value="Aldolase_TIM"/>
</dbReference>
<dbReference type="SMART" id="SM01130">
    <property type="entry name" value="DHDPS"/>
    <property type="match status" value="1"/>
</dbReference>
<dbReference type="Proteomes" id="UP001597116">
    <property type="component" value="Unassembled WGS sequence"/>
</dbReference>